<feature type="transmembrane region" description="Helical" evidence="2">
    <location>
        <begin position="31"/>
        <end position="53"/>
    </location>
</feature>
<feature type="compositionally biased region" description="Low complexity" evidence="1">
    <location>
        <begin position="1"/>
        <end position="10"/>
    </location>
</feature>
<keyword evidence="2" id="KW-0812">Transmembrane</keyword>
<feature type="transmembrane region" description="Helical" evidence="2">
    <location>
        <begin position="59"/>
        <end position="79"/>
    </location>
</feature>
<dbReference type="Proteomes" id="UP001596072">
    <property type="component" value="Unassembled WGS sequence"/>
</dbReference>
<dbReference type="EMBL" id="JBHSNS010000011">
    <property type="protein sequence ID" value="MFC5730931.1"/>
    <property type="molecule type" value="Genomic_DNA"/>
</dbReference>
<keyword evidence="2" id="KW-1133">Transmembrane helix</keyword>
<evidence type="ECO:0000313" key="4">
    <source>
        <dbReference type="Proteomes" id="UP001596072"/>
    </source>
</evidence>
<evidence type="ECO:0000256" key="1">
    <source>
        <dbReference type="SAM" id="MobiDB-lite"/>
    </source>
</evidence>
<protein>
    <submittedName>
        <fullName evidence="3">Uncharacterized protein</fullName>
    </submittedName>
</protein>
<keyword evidence="2" id="KW-0472">Membrane</keyword>
<gene>
    <name evidence="3" type="ORF">ACFPQB_18565</name>
</gene>
<reference evidence="4" key="1">
    <citation type="journal article" date="2019" name="Int. J. Syst. Evol. Microbiol.">
        <title>The Global Catalogue of Microorganisms (GCM) 10K type strain sequencing project: providing services to taxonomists for standard genome sequencing and annotation.</title>
        <authorList>
            <consortium name="The Broad Institute Genomics Platform"/>
            <consortium name="The Broad Institute Genome Sequencing Center for Infectious Disease"/>
            <person name="Wu L."/>
            <person name="Ma J."/>
        </authorList>
    </citation>
    <scope>NUCLEOTIDE SEQUENCE [LARGE SCALE GENOMIC DNA]</scope>
    <source>
        <strain evidence="4">YIM 94188</strain>
    </source>
</reference>
<organism evidence="3 4">
    <name type="scientific">Nocardioides vastitatis</name>
    <dbReference type="NCBI Taxonomy" id="2568655"/>
    <lineage>
        <taxon>Bacteria</taxon>
        <taxon>Bacillati</taxon>
        <taxon>Actinomycetota</taxon>
        <taxon>Actinomycetes</taxon>
        <taxon>Propionibacteriales</taxon>
        <taxon>Nocardioidaceae</taxon>
        <taxon>Nocardioides</taxon>
    </lineage>
</organism>
<feature type="transmembrane region" description="Helical" evidence="2">
    <location>
        <begin position="148"/>
        <end position="167"/>
    </location>
</feature>
<feature type="transmembrane region" description="Helical" evidence="2">
    <location>
        <begin position="91"/>
        <end position="111"/>
    </location>
</feature>
<feature type="region of interest" description="Disordered" evidence="1">
    <location>
        <begin position="1"/>
        <end position="24"/>
    </location>
</feature>
<feature type="compositionally biased region" description="Low complexity" evidence="1">
    <location>
        <begin position="184"/>
        <end position="193"/>
    </location>
</feature>
<keyword evidence="4" id="KW-1185">Reference proteome</keyword>
<evidence type="ECO:0000256" key="2">
    <source>
        <dbReference type="SAM" id="Phobius"/>
    </source>
</evidence>
<feature type="transmembrane region" description="Helical" evidence="2">
    <location>
        <begin position="117"/>
        <end position="136"/>
    </location>
</feature>
<comment type="caution">
    <text evidence="3">The sequence shown here is derived from an EMBL/GenBank/DDBJ whole genome shotgun (WGS) entry which is preliminary data.</text>
</comment>
<name>A0ABW0ZJ74_9ACTN</name>
<dbReference type="RefSeq" id="WP_136431105.1">
    <property type="nucleotide sequence ID" value="NZ_JBHSNS010000011.1"/>
</dbReference>
<feature type="region of interest" description="Disordered" evidence="1">
    <location>
        <begin position="176"/>
        <end position="221"/>
    </location>
</feature>
<feature type="compositionally biased region" description="Low complexity" evidence="1">
    <location>
        <begin position="202"/>
        <end position="212"/>
    </location>
</feature>
<accession>A0ABW0ZJ74</accession>
<evidence type="ECO:0000313" key="3">
    <source>
        <dbReference type="EMBL" id="MFC5730931.1"/>
    </source>
</evidence>
<proteinExistence type="predicted"/>
<sequence length="221" mass="23448">MSTLTATKPAQPAPTPPAPQQKSEPPLWARYIGAMLYFMGAALIAGGVVHYPIDPPQYTVITIIGALVFALGTVFNEFVLAPERPTLRRAVWAVTISLFLSFGVGLTGGGIQHFDQFPERCAIMTPIGLAMSYVAFVLKDKEGSWRNLVGLFAAGVAAFTIAVWLGMSALAANIEPASHDHGSTPDTPSSPSEPNDHDNHEQAPAPADQQPADDGHTGHSH</sequence>